<sequence>MTTGQLPCVVLLGAPHALARGMAHALLQAQQQAAGRDRQPAWQCLAPQPAESWPCDALVYVLGQDWREADPDPGVARQIGLWRAQLGAAGQAYVMLYGKPAAQWQQLAESLKSIAPSADWDWISAQNPWKPSARMRRQSCEQCGDPACEQALFEALRRSAQA</sequence>
<gene>
    <name evidence="1" type="ORF">AB6724_01120</name>
</gene>
<protein>
    <submittedName>
        <fullName evidence="1">Uncharacterized protein</fullName>
    </submittedName>
</protein>
<reference evidence="1 2" key="1">
    <citation type="journal article" date="2013" name="Int. J. Syst. Evol. Microbiol.">
        <title>Comamonas guangdongensis sp. nov., isolated from subterranean forest sediment, and emended description of the genus Comamonas.</title>
        <authorList>
            <person name="Zhang J."/>
            <person name="Wang Y."/>
            <person name="Zhou S."/>
            <person name="Wu C."/>
            <person name="He J."/>
            <person name="Li F."/>
        </authorList>
    </citation>
    <scope>NUCLEOTIDE SEQUENCE [LARGE SCALE GENOMIC DNA]</scope>
    <source>
        <strain evidence="1 2">CCTCC AB2011133</strain>
    </source>
</reference>
<comment type="caution">
    <text evidence="1">The sequence shown here is derived from an EMBL/GenBank/DDBJ whole genome shotgun (WGS) entry which is preliminary data.</text>
</comment>
<keyword evidence="2" id="KW-1185">Reference proteome</keyword>
<dbReference type="EMBL" id="JBFYGN010000001">
    <property type="protein sequence ID" value="MEX8191435.1"/>
    <property type="molecule type" value="Genomic_DNA"/>
</dbReference>
<dbReference type="RefSeq" id="WP_369336659.1">
    <property type="nucleotide sequence ID" value="NZ_JBFYGN010000001.1"/>
</dbReference>
<accession>A0ABV3ZPY9</accession>
<name>A0ABV3ZPY9_9BURK</name>
<organism evidence="1 2">
    <name type="scientific">Comamonas guangdongensis</name>
    <dbReference type="NCBI Taxonomy" id="510515"/>
    <lineage>
        <taxon>Bacteria</taxon>
        <taxon>Pseudomonadati</taxon>
        <taxon>Pseudomonadota</taxon>
        <taxon>Betaproteobacteria</taxon>
        <taxon>Burkholderiales</taxon>
        <taxon>Comamonadaceae</taxon>
        <taxon>Comamonas</taxon>
    </lineage>
</organism>
<evidence type="ECO:0000313" key="2">
    <source>
        <dbReference type="Proteomes" id="UP001561046"/>
    </source>
</evidence>
<evidence type="ECO:0000313" key="1">
    <source>
        <dbReference type="EMBL" id="MEX8191435.1"/>
    </source>
</evidence>
<proteinExistence type="predicted"/>
<dbReference type="Proteomes" id="UP001561046">
    <property type="component" value="Unassembled WGS sequence"/>
</dbReference>